<dbReference type="GeneID" id="33561518"/>
<evidence type="ECO:0000256" key="2">
    <source>
        <dbReference type="SAM" id="MobiDB-lite"/>
    </source>
</evidence>
<organism evidence="3 4">
    <name type="scientific">Lobosporangium transversale</name>
    <dbReference type="NCBI Taxonomy" id="64571"/>
    <lineage>
        <taxon>Eukaryota</taxon>
        <taxon>Fungi</taxon>
        <taxon>Fungi incertae sedis</taxon>
        <taxon>Mucoromycota</taxon>
        <taxon>Mortierellomycotina</taxon>
        <taxon>Mortierellomycetes</taxon>
        <taxon>Mortierellales</taxon>
        <taxon>Mortierellaceae</taxon>
        <taxon>Lobosporangium</taxon>
    </lineage>
</organism>
<comment type="caution">
    <text evidence="3">The sequence shown here is derived from an EMBL/GenBank/DDBJ whole genome shotgun (WGS) entry which is preliminary data.</text>
</comment>
<dbReference type="InParanoid" id="A0A1Y2GDR7"/>
<evidence type="ECO:0000256" key="1">
    <source>
        <dbReference type="SAM" id="Coils"/>
    </source>
</evidence>
<keyword evidence="4" id="KW-1185">Reference proteome</keyword>
<evidence type="ECO:0000313" key="3">
    <source>
        <dbReference type="EMBL" id="ORZ07007.1"/>
    </source>
</evidence>
<reference evidence="3 4" key="1">
    <citation type="submission" date="2016-07" db="EMBL/GenBank/DDBJ databases">
        <title>Pervasive Adenine N6-methylation of Active Genes in Fungi.</title>
        <authorList>
            <consortium name="DOE Joint Genome Institute"/>
            <person name="Mondo S.J."/>
            <person name="Dannebaum R.O."/>
            <person name="Kuo R.C."/>
            <person name="Labutti K."/>
            <person name="Haridas S."/>
            <person name="Kuo A."/>
            <person name="Salamov A."/>
            <person name="Ahrendt S.R."/>
            <person name="Lipzen A."/>
            <person name="Sullivan W."/>
            <person name="Andreopoulos W.B."/>
            <person name="Clum A."/>
            <person name="Lindquist E."/>
            <person name="Daum C."/>
            <person name="Ramamoorthy G.K."/>
            <person name="Gryganskyi A."/>
            <person name="Culley D."/>
            <person name="Magnuson J.K."/>
            <person name="James T.Y."/>
            <person name="O'Malley M.A."/>
            <person name="Stajich J.E."/>
            <person name="Spatafora J.W."/>
            <person name="Visel A."/>
            <person name="Grigoriev I.V."/>
        </authorList>
    </citation>
    <scope>NUCLEOTIDE SEQUENCE [LARGE SCALE GENOMIC DNA]</scope>
    <source>
        <strain evidence="3 4">NRRL 3116</strain>
    </source>
</reference>
<proteinExistence type="predicted"/>
<feature type="region of interest" description="Disordered" evidence="2">
    <location>
        <begin position="47"/>
        <end position="66"/>
    </location>
</feature>
<keyword evidence="1" id="KW-0175">Coiled coil</keyword>
<dbReference type="AlphaFoldDB" id="A0A1Y2GDR7"/>
<dbReference type="Proteomes" id="UP000193648">
    <property type="component" value="Unassembled WGS sequence"/>
</dbReference>
<accession>A0A1Y2GDR7</accession>
<protein>
    <submittedName>
        <fullName evidence="3">Uncharacterized protein</fullName>
    </submittedName>
</protein>
<feature type="coiled-coil region" evidence="1">
    <location>
        <begin position="70"/>
        <end position="104"/>
    </location>
</feature>
<evidence type="ECO:0000313" key="4">
    <source>
        <dbReference type="Proteomes" id="UP000193648"/>
    </source>
</evidence>
<feature type="region of interest" description="Disordered" evidence="2">
    <location>
        <begin position="109"/>
        <end position="133"/>
    </location>
</feature>
<sequence>MSSTQQSNGLTQEYDVLAIVLPDSIPDSTLVPTSHYDYPNQLEGYWKQQTQQHQQKQQDLRKSQQSQRCQQRLEELSQKHTRRLEQLQQLYEVQRRQIELEQLILESSQGKTLEQKEQWLEQQRQNSTAGGTE</sequence>
<feature type="compositionally biased region" description="Polar residues" evidence="2">
    <location>
        <begin position="120"/>
        <end position="133"/>
    </location>
</feature>
<name>A0A1Y2GDR7_9FUNG</name>
<gene>
    <name evidence="3" type="ORF">BCR41DRAFT_163616</name>
</gene>
<dbReference type="EMBL" id="MCFF01000043">
    <property type="protein sequence ID" value="ORZ07007.1"/>
    <property type="molecule type" value="Genomic_DNA"/>
</dbReference>
<dbReference type="RefSeq" id="XP_021877803.1">
    <property type="nucleotide sequence ID" value="XM_022019673.1"/>
</dbReference>